<reference evidence="2 3" key="1">
    <citation type="journal article" date="2015" name="Fungal Genet. Biol.">
        <title>Evolution of novel wood decay mechanisms in Agaricales revealed by the genome sequences of Fistulina hepatica and Cylindrobasidium torrendii.</title>
        <authorList>
            <person name="Floudas D."/>
            <person name="Held B.W."/>
            <person name="Riley R."/>
            <person name="Nagy L.G."/>
            <person name="Koehler G."/>
            <person name="Ransdell A.S."/>
            <person name="Younus H."/>
            <person name="Chow J."/>
            <person name="Chiniquy J."/>
            <person name="Lipzen A."/>
            <person name="Tritt A."/>
            <person name="Sun H."/>
            <person name="Haridas S."/>
            <person name="LaButti K."/>
            <person name="Ohm R.A."/>
            <person name="Kues U."/>
            <person name="Blanchette R.A."/>
            <person name="Grigoriev I.V."/>
            <person name="Minto R.E."/>
            <person name="Hibbett D.S."/>
        </authorList>
    </citation>
    <scope>NUCLEOTIDE SEQUENCE [LARGE SCALE GENOMIC DNA]</scope>
    <source>
        <strain evidence="2 3">FP15055 ss-10</strain>
    </source>
</reference>
<gene>
    <name evidence="2" type="ORF">CYLTODRAFT_257179</name>
</gene>
<sequence length="495" mass="56460">MRLQPTEEHLSLAFQINRLYRPLLPSDDIWIEPNIEYLEQRLFETQDQLAALQLVVDHLQCTQTVLQHQLQTHRSLRSPIHKLPREILTRIFDACLPPPDEDSALTQDGPRWSLQAVCGLWREIIISTPRLWATVILTQGHYTQRDSLTLRRHLRYASDAPLAIGIDCTSDSDYTDLVLDTIAARHEQWMLFEIRGRETDVQRVFAHANEGTLALLQEVYVYSPNLTRLDIPRYSMAGTVPPTLTHISAATIASNDYTCLSIMSSLEEWHLHTSGGLLPSHTSSRPMVYDKIHNLRIDHPMLLDPITVPRLESLLVHTSDSDIEVVSEPAINSLCRFLERSQCTLTSLIIVEPALYEHPRFFSDVLANQRCITELDINVSPFLFEALSHTNTVGGLLPSLKTLTTTVRESHDELGSWETAFVGMVVTRRDDALSEQWKCCKLESVRIDTADTSTHEALGVMLTELVDNGLQVLAPYDYEWKFWEGPGWFFEEFNP</sequence>
<name>A0A0D7BS81_9AGAR</name>
<dbReference type="Proteomes" id="UP000054007">
    <property type="component" value="Unassembled WGS sequence"/>
</dbReference>
<organism evidence="2 3">
    <name type="scientific">Cylindrobasidium torrendii FP15055 ss-10</name>
    <dbReference type="NCBI Taxonomy" id="1314674"/>
    <lineage>
        <taxon>Eukaryota</taxon>
        <taxon>Fungi</taxon>
        <taxon>Dikarya</taxon>
        <taxon>Basidiomycota</taxon>
        <taxon>Agaricomycotina</taxon>
        <taxon>Agaricomycetes</taxon>
        <taxon>Agaricomycetidae</taxon>
        <taxon>Agaricales</taxon>
        <taxon>Marasmiineae</taxon>
        <taxon>Physalacriaceae</taxon>
        <taxon>Cylindrobasidium</taxon>
    </lineage>
</organism>
<protein>
    <recommendedName>
        <fullName evidence="1">F-box domain-containing protein</fullName>
    </recommendedName>
</protein>
<dbReference type="OrthoDB" id="3051796at2759"/>
<dbReference type="InterPro" id="IPR001810">
    <property type="entry name" value="F-box_dom"/>
</dbReference>
<proteinExistence type="predicted"/>
<dbReference type="EMBL" id="KN880437">
    <property type="protein sequence ID" value="KIY73247.1"/>
    <property type="molecule type" value="Genomic_DNA"/>
</dbReference>
<accession>A0A0D7BS81</accession>
<dbReference type="STRING" id="1314674.A0A0D7BS81"/>
<dbReference type="Pfam" id="PF12937">
    <property type="entry name" value="F-box-like"/>
    <property type="match status" value="1"/>
</dbReference>
<keyword evidence="3" id="KW-1185">Reference proteome</keyword>
<evidence type="ECO:0000259" key="1">
    <source>
        <dbReference type="Pfam" id="PF12937"/>
    </source>
</evidence>
<evidence type="ECO:0000313" key="3">
    <source>
        <dbReference type="Proteomes" id="UP000054007"/>
    </source>
</evidence>
<evidence type="ECO:0000313" key="2">
    <source>
        <dbReference type="EMBL" id="KIY73247.1"/>
    </source>
</evidence>
<feature type="domain" description="F-box" evidence="1">
    <location>
        <begin position="81"/>
        <end position="136"/>
    </location>
</feature>
<dbReference type="AlphaFoldDB" id="A0A0D7BS81"/>